<feature type="domain" description="CARD" evidence="2">
    <location>
        <begin position="3"/>
        <end position="95"/>
    </location>
</feature>
<dbReference type="GeneID" id="100202437"/>
<evidence type="ECO:0000313" key="3">
    <source>
        <dbReference type="Proteomes" id="UP001652625"/>
    </source>
</evidence>
<feature type="coiled-coil region" evidence="1">
    <location>
        <begin position="217"/>
        <end position="251"/>
    </location>
</feature>
<sequence length="588" mass="69333">MDDEVDYRALIEKHRVETIKCLDLDRQFIFSYLRSYAVLDDEDCEIILNAGPSRQQKSSKFLDVLAMRGPTAFQYFLQALEIEHGHLYEIFTGEKATRSRSVSKNLVPWTVLSEKALLDHDRDYLLKEITKLEEQNRSRAYMYSKTMREKVTLENQLEDLKKELKEKEKKIEIMEEEAKTSSKLVEEPSQFQAFHFTELIKDNSEKANAIIVLQSRLLLITERNERLSNQNEQLLKKNEELMCQIRDLAIKYDFKRMESKRLSNQVSQNSGSLKEASDCKKEIYSLKFKLIQANENTDIAEKKVDELQKIISELKMQQKLVQTERCNEVIIKGQVSANCFRFEEEIHTLKQTKEELNNKIEALKQKIIRLEQEIETHKEEKTFYLNERQQAICDRDQMHEELVELRRHNKVLQDIKEETVQKQVKISSEYEKKNKDLNFELDCIREELASKICELNLVKSNDIHKKNTYKEKCDNEVNEYDSNREEPLDDLDKQIVNLQKSSRVISQHLRQSSNISNTEPFFDLTLSNLCNPDEIYARLQNPISACALTLTKMNLKHSHSRSYKENQNYCLMYQEDSDSSSKQKVSRT</sequence>
<dbReference type="PANTHER" id="PTHR15034">
    <property type="entry name" value="DEATH DOMAIN-CONTAINING PROTEIN CRADD"/>
    <property type="match status" value="1"/>
</dbReference>
<dbReference type="InterPro" id="IPR037939">
    <property type="entry name" value="CRADD"/>
</dbReference>
<feature type="coiled-coil region" evidence="1">
    <location>
        <begin position="143"/>
        <end position="184"/>
    </location>
</feature>
<dbReference type="PROSITE" id="PS50209">
    <property type="entry name" value="CARD"/>
    <property type="match status" value="1"/>
</dbReference>
<accession>A0ABM4CBF6</accession>
<dbReference type="InterPro" id="IPR011029">
    <property type="entry name" value="DEATH-like_dom_sf"/>
</dbReference>
<keyword evidence="3" id="KW-1185">Reference proteome</keyword>
<dbReference type="Gene3D" id="1.10.533.10">
    <property type="entry name" value="Death Domain, Fas"/>
    <property type="match status" value="1"/>
</dbReference>
<reference evidence="4" key="1">
    <citation type="submission" date="2025-08" db="UniProtKB">
        <authorList>
            <consortium name="RefSeq"/>
        </authorList>
    </citation>
    <scope>IDENTIFICATION</scope>
</reference>
<evidence type="ECO:0000259" key="2">
    <source>
        <dbReference type="PROSITE" id="PS50209"/>
    </source>
</evidence>
<name>A0ABM4CBF6_HYDVU</name>
<dbReference type="Pfam" id="PF00619">
    <property type="entry name" value="CARD"/>
    <property type="match status" value="1"/>
</dbReference>
<protein>
    <submittedName>
        <fullName evidence="4">Caspase recruitment domain-containing protein 11 isoform X2</fullName>
    </submittedName>
</protein>
<evidence type="ECO:0000313" key="4">
    <source>
        <dbReference type="RefSeq" id="XP_065658993.1"/>
    </source>
</evidence>
<dbReference type="InterPro" id="IPR001315">
    <property type="entry name" value="CARD"/>
</dbReference>
<dbReference type="Proteomes" id="UP001652625">
    <property type="component" value="Chromosome 08"/>
</dbReference>
<gene>
    <name evidence="4" type="primary">LOC100202437</name>
</gene>
<evidence type="ECO:0000256" key="1">
    <source>
        <dbReference type="SAM" id="Coils"/>
    </source>
</evidence>
<dbReference type="PANTHER" id="PTHR15034:SF5">
    <property type="entry name" value="DEATH DOMAIN-CONTAINING PROTEIN CRADD"/>
    <property type="match status" value="1"/>
</dbReference>
<proteinExistence type="predicted"/>
<keyword evidence="1" id="KW-0175">Coiled coil</keyword>
<organism evidence="3 4">
    <name type="scientific">Hydra vulgaris</name>
    <name type="common">Hydra</name>
    <name type="synonym">Hydra attenuata</name>
    <dbReference type="NCBI Taxonomy" id="6087"/>
    <lineage>
        <taxon>Eukaryota</taxon>
        <taxon>Metazoa</taxon>
        <taxon>Cnidaria</taxon>
        <taxon>Hydrozoa</taxon>
        <taxon>Hydroidolina</taxon>
        <taxon>Anthoathecata</taxon>
        <taxon>Aplanulata</taxon>
        <taxon>Hydridae</taxon>
        <taxon>Hydra</taxon>
    </lineage>
</organism>
<dbReference type="CDD" id="cd01671">
    <property type="entry name" value="CARD"/>
    <property type="match status" value="1"/>
</dbReference>
<feature type="coiled-coil region" evidence="1">
    <location>
        <begin position="290"/>
        <end position="447"/>
    </location>
</feature>
<dbReference type="RefSeq" id="XP_065658993.1">
    <property type="nucleotide sequence ID" value="XM_065802921.1"/>
</dbReference>
<dbReference type="SUPFAM" id="SSF47986">
    <property type="entry name" value="DEATH domain"/>
    <property type="match status" value="1"/>
</dbReference>